<evidence type="ECO:0000256" key="2">
    <source>
        <dbReference type="SAM" id="Phobius"/>
    </source>
</evidence>
<reference evidence="3" key="2">
    <citation type="submission" date="2020-02" db="EMBL/GenBank/DDBJ databases">
        <authorList>
            <person name="Matsumoto Y."/>
            <person name="Motooka D."/>
            <person name="Nakamura S."/>
        </authorList>
    </citation>
    <scope>NUCLEOTIDE SEQUENCE</scope>
    <source>
        <strain evidence="3">JCM 13671</strain>
    </source>
</reference>
<feature type="region of interest" description="Disordered" evidence="1">
    <location>
        <begin position="347"/>
        <end position="468"/>
    </location>
</feature>
<dbReference type="InterPro" id="IPR005693">
    <property type="entry name" value="Mce"/>
</dbReference>
<accession>A0A7I7XSJ1</accession>
<organism evidence="3 4">
    <name type="scientific">Mycolicibacterium confluentis</name>
    <dbReference type="NCBI Taxonomy" id="28047"/>
    <lineage>
        <taxon>Bacteria</taxon>
        <taxon>Bacillati</taxon>
        <taxon>Actinomycetota</taxon>
        <taxon>Actinomycetes</taxon>
        <taxon>Mycobacteriales</taxon>
        <taxon>Mycobacteriaceae</taxon>
        <taxon>Mycolicibacterium</taxon>
    </lineage>
</organism>
<gene>
    <name evidence="3" type="primary">mce3C</name>
    <name evidence="3" type="ORF">MCNF_08000</name>
</gene>
<dbReference type="AlphaFoldDB" id="A0A7I7XSJ1"/>
<dbReference type="OrthoDB" id="5241191at2"/>
<name>A0A7I7XSJ1_9MYCO</name>
<dbReference type="Proteomes" id="UP000466931">
    <property type="component" value="Chromosome"/>
</dbReference>
<evidence type="ECO:0000313" key="4">
    <source>
        <dbReference type="Proteomes" id="UP000466931"/>
    </source>
</evidence>
<dbReference type="InterPro" id="IPR003399">
    <property type="entry name" value="Mce/MlaD"/>
</dbReference>
<feature type="compositionally biased region" description="Pro residues" evidence="1">
    <location>
        <begin position="400"/>
        <end position="418"/>
    </location>
</feature>
<proteinExistence type="predicted"/>
<dbReference type="EMBL" id="AP022612">
    <property type="protein sequence ID" value="BBZ32195.1"/>
    <property type="molecule type" value="Genomic_DNA"/>
</dbReference>
<sequence length="468" mass="48949">MKPFAERNPLVIGTIGIVGLLAIILTALNYQKLPFFSPGKTYSAYFDDAGGLVDGAAVQVSGFQAGQVSSISLENHQVLVKFKVDKNVRLGDRAEAAIKTKSLLGTKILEVTPRGDGQLRDTIPRERTTSPYQLPDALGDLTTTISGLNTDQLSDSLRVLSETFSQTPPDLRVAVEGVARFSDVLNEKDAQLRELLGNANEATTVLSERSEQVVGLVRNTNALMAELMNQSAALDTISGNISTLSRQLQGFISENRATMKPALEKLNGVLATIDNRKDRVRKSINMLSTYSMALGESVGSGPFFKSYISNLLPGQFVQPFIDAAFSDLGLDPTVLLPSQLTDPQVGQPGTPALPVPFPRTGQGGEPHLNLPDAITGNPGNQPCGPPGIPLSGTNCYPHRAPLPVPEPGGPPPGPPGVAPPGVASTPQPSSPPIAIPAPGQEPAVTQAVVPAPVGPAPGPAEGNGEAGE</sequence>
<dbReference type="PANTHER" id="PTHR33371">
    <property type="entry name" value="INTERMEMBRANE PHOSPHOLIPID TRANSPORT SYSTEM BINDING PROTEIN MLAD-RELATED"/>
    <property type="match status" value="1"/>
</dbReference>
<evidence type="ECO:0000313" key="3">
    <source>
        <dbReference type="EMBL" id="BBZ32195.1"/>
    </source>
</evidence>
<dbReference type="PANTHER" id="PTHR33371:SF18">
    <property type="entry name" value="MCE-FAMILY PROTEIN MCE3C"/>
    <property type="match status" value="1"/>
</dbReference>
<dbReference type="RefSeq" id="WP_085154078.1">
    <property type="nucleotide sequence ID" value="NZ_AP022612.1"/>
</dbReference>
<keyword evidence="2" id="KW-0812">Transmembrane</keyword>
<reference evidence="3" key="1">
    <citation type="journal article" date="2019" name="Emerg. Microbes Infect.">
        <title>Comprehensive subspecies identification of 175 nontuberculous mycobacteria species based on 7547 genomic profiles.</title>
        <authorList>
            <person name="Matsumoto Y."/>
            <person name="Kinjo T."/>
            <person name="Motooka D."/>
            <person name="Nabeya D."/>
            <person name="Jung N."/>
            <person name="Uechi K."/>
            <person name="Horii T."/>
            <person name="Iida T."/>
            <person name="Fujita J."/>
            <person name="Nakamura S."/>
        </authorList>
    </citation>
    <scope>NUCLEOTIDE SEQUENCE [LARGE SCALE GENOMIC DNA]</scope>
    <source>
        <strain evidence="3">JCM 13671</strain>
    </source>
</reference>
<feature type="compositionally biased region" description="Low complexity" evidence="1">
    <location>
        <begin position="459"/>
        <end position="468"/>
    </location>
</feature>
<dbReference type="InterPro" id="IPR024516">
    <property type="entry name" value="Mce_C"/>
</dbReference>
<protein>
    <submittedName>
        <fullName evidence="3">Mce family protein Mce3C</fullName>
    </submittedName>
</protein>
<dbReference type="NCBIfam" id="TIGR00996">
    <property type="entry name" value="Mtu_fam_mce"/>
    <property type="match status" value="1"/>
</dbReference>
<dbReference type="Pfam" id="PF02470">
    <property type="entry name" value="MlaD"/>
    <property type="match status" value="1"/>
</dbReference>
<keyword evidence="2" id="KW-0472">Membrane</keyword>
<keyword evidence="4" id="KW-1185">Reference proteome</keyword>
<feature type="transmembrane region" description="Helical" evidence="2">
    <location>
        <begin position="12"/>
        <end position="30"/>
    </location>
</feature>
<dbReference type="PRINTS" id="PR01782">
    <property type="entry name" value="MCEVIRFACTOR"/>
</dbReference>
<dbReference type="InterPro" id="IPR052336">
    <property type="entry name" value="MlaD_Phospholipid_Transporter"/>
</dbReference>
<feature type="compositionally biased region" description="Low complexity" evidence="1">
    <location>
        <begin position="436"/>
        <end position="451"/>
    </location>
</feature>
<evidence type="ECO:0000256" key="1">
    <source>
        <dbReference type="SAM" id="MobiDB-lite"/>
    </source>
</evidence>
<dbReference type="Pfam" id="PF11887">
    <property type="entry name" value="Mce4_CUP1"/>
    <property type="match status" value="1"/>
</dbReference>
<dbReference type="GO" id="GO:0005576">
    <property type="term" value="C:extracellular region"/>
    <property type="evidence" value="ECO:0007669"/>
    <property type="project" value="TreeGrafter"/>
</dbReference>
<keyword evidence="2" id="KW-1133">Transmembrane helix</keyword>